<organism evidence="2 3">
    <name type="scientific">Roseimaritima ulvae</name>
    <dbReference type="NCBI Taxonomy" id="980254"/>
    <lineage>
        <taxon>Bacteria</taxon>
        <taxon>Pseudomonadati</taxon>
        <taxon>Planctomycetota</taxon>
        <taxon>Planctomycetia</taxon>
        <taxon>Pirellulales</taxon>
        <taxon>Pirellulaceae</taxon>
        <taxon>Roseimaritima</taxon>
    </lineage>
</organism>
<dbReference type="EMBL" id="CP042914">
    <property type="protein sequence ID" value="QEG38350.1"/>
    <property type="molecule type" value="Genomic_DNA"/>
</dbReference>
<evidence type="ECO:0000256" key="1">
    <source>
        <dbReference type="SAM" id="MobiDB-lite"/>
    </source>
</evidence>
<dbReference type="Proteomes" id="UP000325286">
    <property type="component" value="Chromosome"/>
</dbReference>
<accession>A0A5B9QL99</accession>
<dbReference type="AlphaFoldDB" id="A0A5B9QL99"/>
<evidence type="ECO:0000313" key="3">
    <source>
        <dbReference type="Proteomes" id="UP000325286"/>
    </source>
</evidence>
<protein>
    <submittedName>
        <fullName evidence="2">Uncharacterized protein</fullName>
    </submittedName>
</protein>
<sequence>MFSAPARLRRLAPLRPRGFALLALQWGSARRLLVGLLLVGSLLAGLACQASAQAVEQNNQNNPAAADADAPASDAEPPLSDAEVAEVIGRLGSPRFADREDAMVRARQWGNRILPELRAAAANHENAEVRSRAKFVYSQIVEGDFDARAEAFLAGNDLGDAFPGWDYVSSLMGDKPELREVFVATSRRYPQLMESFDGGARERTLELEHVVHQIQHKMRDLREVPTREDLLATLWGIADPNVLISDEAQGLVLSLLRKAAANELRKNAQLREPFLGVVGMWMRRSPVAGAEQTLALSMQWEMAEESRVLGMRAAYEARDVADVHAGLQAVARFGKPSDVPFVLPFLDDLREDPNARPPAEGWTPVRTSEVATATIAKLYGVPLDELGFPAVQEHPKIGFAIESLGFPAEKPELRQAVSDKLRKLMIEHKHVIAPRITRPSPPEAPETP</sequence>
<reference evidence="2 3" key="1">
    <citation type="submission" date="2019-08" db="EMBL/GenBank/DDBJ databases">
        <title>Deep-cultivation of Planctomycetes and their phenomic and genomic characterization uncovers novel biology.</title>
        <authorList>
            <person name="Wiegand S."/>
            <person name="Jogler M."/>
            <person name="Boedeker C."/>
            <person name="Pinto D."/>
            <person name="Vollmers J."/>
            <person name="Rivas-Marin E."/>
            <person name="Kohn T."/>
            <person name="Peeters S.H."/>
            <person name="Heuer A."/>
            <person name="Rast P."/>
            <person name="Oberbeckmann S."/>
            <person name="Bunk B."/>
            <person name="Jeske O."/>
            <person name="Meyerdierks A."/>
            <person name="Storesund J.E."/>
            <person name="Kallscheuer N."/>
            <person name="Luecker S."/>
            <person name="Lage O.M."/>
            <person name="Pohl T."/>
            <person name="Merkel B.J."/>
            <person name="Hornburger P."/>
            <person name="Mueller R.-W."/>
            <person name="Bruemmer F."/>
            <person name="Labrenz M."/>
            <person name="Spormann A.M."/>
            <person name="Op den Camp H."/>
            <person name="Overmann J."/>
            <person name="Amann R."/>
            <person name="Jetten M.S.M."/>
            <person name="Mascher T."/>
            <person name="Medema M.H."/>
            <person name="Devos D.P."/>
            <person name="Kaster A.-K."/>
            <person name="Ovreas L."/>
            <person name="Rohde M."/>
            <person name="Galperin M.Y."/>
            <person name="Jogler C."/>
        </authorList>
    </citation>
    <scope>NUCLEOTIDE SEQUENCE [LARGE SCALE GENOMIC DNA]</scope>
    <source>
        <strain evidence="2 3">UC8</strain>
    </source>
</reference>
<feature type="region of interest" description="Disordered" evidence="1">
    <location>
        <begin position="59"/>
        <end position="79"/>
    </location>
</feature>
<gene>
    <name evidence="2" type="ORF">UC8_03070</name>
</gene>
<keyword evidence="3" id="KW-1185">Reference proteome</keyword>
<proteinExistence type="predicted"/>
<dbReference type="KEGG" id="rul:UC8_03070"/>
<evidence type="ECO:0000313" key="2">
    <source>
        <dbReference type="EMBL" id="QEG38350.1"/>
    </source>
</evidence>
<dbReference type="RefSeq" id="WP_068134435.1">
    <property type="nucleotide sequence ID" value="NZ_CP042914.1"/>
</dbReference>
<name>A0A5B9QL99_9BACT</name>
<dbReference type="OrthoDB" id="244112at2"/>